<dbReference type="AlphaFoldDB" id="R7Q321"/>
<organism evidence="1 2">
    <name type="scientific">Chondrus crispus</name>
    <name type="common">Carrageen Irish moss</name>
    <name type="synonym">Polymorpha crispa</name>
    <dbReference type="NCBI Taxonomy" id="2769"/>
    <lineage>
        <taxon>Eukaryota</taxon>
        <taxon>Rhodophyta</taxon>
        <taxon>Florideophyceae</taxon>
        <taxon>Rhodymeniophycidae</taxon>
        <taxon>Gigartinales</taxon>
        <taxon>Gigartinaceae</taxon>
        <taxon>Chondrus</taxon>
    </lineage>
</organism>
<dbReference type="KEGG" id="ccp:CHC_T00001781001"/>
<reference evidence="2" key="1">
    <citation type="journal article" date="2013" name="Proc. Natl. Acad. Sci. U.S.A.">
        <title>Genome structure and metabolic features in the red seaweed Chondrus crispus shed light on evolution of the Archaeplastida.</title>
        <authorList>
            <person name="Collen J."/>
            <person name="Porcel B."/>
            <person name="Carre W."/>
            <person name="Ball S.G."/>
            <person name="Chaparro C."/>
            <person name="Tonon T."/>
            <person name="Barbeyron T."/>
            <person name="Michel G."/>
            <person name="Noel B."/>
            <person name="Valentin K."/>
            <person name="Elias M."/>
            <person name="Artiguenave F."/>
            <person name="Arun A."/>
            <person name="Aury J.M."/>
            <person name="Barbosa-Neto J.F."/>
            <person name="Bothwell J.H."/>
            <person name="Bouget F.Y."/>
            <person name="Brillet L."/>
            <person name="Cabello-Hurtado F."/>
            <person name="Capella-Gutierrez S."/>
            <person name="Charrier B."/>
            <person name="Cladiere L."/>
            <person name="Cock J.M."/>
            <person name="Coelho S.M."/>
            <person name="Colleoni C."/>
            <person name="Czjzek M."/>
            <person name="Da Silva C."/>
            <person name="Delage L."/>
            <person name="Denoeud F."/>
            <person name="Deschamps P."/>
            <person name="Dittami S.M."/>
            <person name="Gabaldon T."/>
            <person name="Gachon C.M."/>
            <person name="Groisillier A."/>
            <person name="Herve C."/>
            <person name="Jabbari K."/>
            <person name="Katinka M."/>
            <person name="Kloareg B."/>
            <person name="Kowalczyk N."/>
            <person name="Labadie K."/>
            <person name="Leblanc C."/>
            <person name="Lopez P.J."/>
            <person name="McLachlan D.H."/>
            <person name="Meslet-Cladiere L."/>
            <person name="Moustafa A."/>
            <person name="Nehr Z."/>
            <person name="Nyvall Collen P."/>
            <person name="Panaud O."/>
            <person name="Partensky F."/>
            <person name="Poulain J."/>
            <person name="Rensing S.A."/>
            <person name="Rousvoal S."/>
            <person name="Samson G."/>
            <person name="Symeonidi A."/>
            <person name="Weissenbach J."/>
            <person name="Zambounis A."/>
            <person name="Wincker P."/>
            <person name="Boyen C."/>
        </authorList>
    </citation>
    <scope>NUCLEOTIDE SEQUENCE [LARGE SCALE GENOMIC DNA]</scope>
    <source>
        <strain evidence="2">cv. Stackhouse</strain>
    </source>
</reference>
<dbReference type="EMBL" id="HG001623">
    <property type="protein sequence ID" value="CDF32947.1"/>
    <property type="molecule type" value="Genomic_DNA"/>
</dbReference>
<accession>R7Q321</accession>
<dbReference type="RefSeq" id="XP_005712750.1">
    <property type="nucleotide sequence ID" value="XM_005712693.1"/>
</dbReference>
<dbReference type="Proteomes" id="UP000012073">
    <property type="component" value="Unassembled WGS sequence"/>
</dbReference>
<proteinExistence type="predicted"/>
<evidence type="ECO:0000313" key="2">
    <source>
        <dbReference type="Proteomes" id="UP000012073"/>
    </source>
</evidence>
<evidence type="ECO:0000313" key="1">
    <source>
        <dbReference type="EMBL" id="CDF32947.1"/>
    </source>
</evidence>
<protein>
    <submittedName>
        <fullName evidence="1">Uncharacterized protein</fullName>
    </submittedName>
</protein>
<dbReference type="Gramene" id="CDF32947">
    <property type="protein sequence ID" value="CDF32947"/>
    <property type="gene ID" value="CHC_T00001781001"/>
</dbReference>
<sequence length="45" mass="4836">MDDNRYVNSNTAFVLIESNGKTSAPGVFLSRSIARLSLGGDIFTT</sequence>
<name>R7Q321_CHOCR</name>
<dbReference type="GeneID" id="17320467"/>
<gene>
    <name evidence="1" type="ORF">CHC_T00001781001</name>
</gene>
<keyword evidence="2" id="KW-1185">Reference proteome</keyword>